<dbReference type="AlphaFoldDB" id="A0A2A4G6I2"/>
<keyword evidence="1" id="KW-0732">Signal</keyword>
<gene>
    <name evidence="2" type="ORF">B7P33_13190</name>
</gene>
<dbReference type="Proteomes" id="UP000219559">
    <property type="component" value="Unassembled WGS sequence"/>
</dbReference>
<sequence length="174" mass="19787">MFTLAFFALSWGVFAQGPAVYNRNTPSHSTSDFWDNVRFGGGIGLSFGSGYFNGFISPAAIYDLNEYVSLGTGLNLGYSDFNRQTAWIYGGSLLSYFNPVEFLQASVEFEQLWVNRELERFNLPDISDNYDTQALFLGLGFRTRNVTVGVKYDLLHDSDSIYYDAWLPFVRVYF</sequence>
<organism evidence="2 3">
    <name type="scientific">Sediminicola luteus</name>
    <dbReference type="NCBI Taxonomy" id="319238"/>
    <lineage>
        <taxon>Bacteria</taxon>
        <taxon>Pseudomonadati</taxon>
        <taxon>Bacteroidota</taxon>
        <taxon>Flavobacteriia</taxon>
        <taxon>Flavobacteriales</taxon>
        <taxon>Flavobacteriaceae</taxon>
        <taxon>Sediminicola</taxon>
    </lineage>
</organism>
<keyword evidence="3" id="KW-1185">Reference proteome</keyword>
<evidence type="ECO:0000313" key="3">
    <source>
        <dbReference type="Proteomes" id="UP000219559"/>
    </source>
</evidence>
<comment type="caution">
    <text evidence="2">The sequence shown here is derived from an EMBL/GenBank/DDBJ whole genome shotgun (WGS) entry which is preliminary data.</text>
</comment>
<feature type="signal peptide" evidence="1">
    <location>
        <begin position="1"/>
        <end position="15"/>
    </location>
</feature>
<name>A0A2A4G6I2_9FLAO</name>
<evidence type="ECO:0008006" key="4">
    <source>
        <dbReference type="Google" id="ProtNLM"/>
    </source>
</evidence>
<evidence type="ECO:0000313" key="2">
    <source>
        <dbReference type="EMBL" id="PCE63590.1"/>
    </source>
</evidence>
<dbReference type="EMBL" id="NBWU01000005">
    <property type="protein sequence ID" value="PCE63590.1"/>
    <property type="molecule type" value="Genomic_DNA"/>
</dbReference>
<evidence type="ECO:0000256" key="1">
    <source>
        <dbReference type="SAM" id="SignalP"/>
    </source>
</evidence>
<protein>
    <recommendedName>
        <fullName evidence="4">Alpha-ketoglutarate decarboxylase</fullName>
    </recommendedName>
</protein>
<feature type="chain" id="PRO_5013354205" description="Alpha-ketoglutarate decarboxylase" evidence="1">
    <location>
        <begin position="16"/>
        <end position="174"/>
    </location>
</feature>
<accession>A0A2A4G6I2</accession>
<proteinExistence type="predicted"/>
<reference evidence="2 3" key="1">
    <citation type="submission" date="2017-04" db="EMBL/GenBank/DDBJ databases">
        <title>A new member of the family Flavobacteriaceae isolated from ascidians.</title>
        <authorList>
            <person name="Chen L."/>
        </authorList>
    </citation>
    <scope>NUCLEOTIDE SEQUENCE [LARGE SCALE GENOMIC DNA]</scope>
    <source>
        <strain evidence="2 3">HQA918</strain>
    </source>
</reference>